<keyword evidence="1" id="KW-1133">Transmembrane helix</keyword>
<comment type="caution">
    <text evidence="2">The sequence shown here is derived from an EMBL/GenBank/DDBJ whole genome shotgun (WGS) entry which is preliminary data.</text>
</comment>
<sequence>MYAQLFLGIFFIIQGITKHFIRKPNLLISKVVFQRLSDEEVSSYLKKVGKVNILFGLIVVTMGQIEYRYQPNPWIFLPTYILLGLACIALIIYINKRYTGNMTL</sequence>
<keyword evidence="3" id="KW-1185">Reference proteome</keyword>
<evidence type="ECO:0008006" key="4">
    <source>
        <dbReference type="Google" id="ProtNLM"/>
    </source>
</evidence>
<reference evidence="3" key="1">
    <citation type="journal article" date="2019" name="Int. J. Syst. Evol. Microbiol.">
        <title>The Global Catalogue of Microorganisms (GCM) 10K type strain sequencing project: providing services to taxonomists for standard genome sequencing and annotation.</title>
        <authorList>
            <consortium name="The Broad Institute Genomics Platform"/>
            <consortium name="The Broad Institute Genome Sequencing Center for Infectious Disease"/>
            <person name="Wu L."/>
            <person name="Ma J."/>
        </authorList>
    </citation>
    <scope>NUCLEOTIDE SEQUENCE [LARGE SCALE GENOMIC DNA]</scope>
    <source>
        <strain evidence="3">CGMCC 1.12237</strain>
    </source>
</reference>
<protein>
    <recommendedName>
        <fullName evidence="4">DUF3784 domain-containing protein</fullName>
    </recommendedName>
</protein>
<evidence type="ECO:0000313" key="3">
    <source>
        <dbReference type="Proteomes" id="UP001596147"/>
    </source>
</evidence>
<feature type="transmembrane region" description="Helical" evidence="1">
    <location>
        <begin position="51"/>
        <end position="69"/>
    </location>
</feature>
<evidence type="ECO:0000313" key="2">
    <source>
        <dbReference type="EMBL" id="MFC5464771.1"/>
    </source>
</evidence>
<keyword evidence="1" id="KW-0812">Transmembrane</keyword>
<feature type="transmembrane region" description="Helical" evidence="1">
    <location>
        <begin position="75"/>
        <end position="94"/>
    </location>
</feature>
<gene>
    <name evidence="2" type="ORF">ACFPM4_08390</name>
</gene>
<name>A0ABW0LHK0_9BACI</name>
<dbReference type="EMBL" id="JBHSMC010000011">
    <property type="protein sequence ID" value="MFC5464771.1"/>
    <property type="molecule type" value="Genomic_DNA"/>
</dbReference>
<dbReference type="Proteomes" id="UP001596147">
    <property type="component" value="Unassembled WGS sequence"/>
</dbReference>
<proteinExistence type="predicted"/>
<accession>A0ABW0LHK0</accession>
<organism evidence="2 3">
    <name type="scientific">Lederbergia graminis</name>
    <dbReference type="NCBI Taxonomy" id="735518"/>
    <lineage>
        <taxon>Bacteria</taxon>
        <taxon>Bacillati</taxon>
        <taxon>Bacillota</taxon>
        <taxon>Bacilli</taxon>
        <taxon>Bacillales</taxon>
        <taxon>Bacillaceae</taxon>
        <taxon>Lederbergia</taxon>
    </lineage>
</organism>
<dbReference type="RefSeq" id="WP_382350094.1">
    <property type="nucleotide sequence ID" value="NZ_JBHSMC010000011.1"/>
</dbReference>
<evidence type="ECO:0000256" key="1">
    <source>
        <dbReference type="SAM" id="Phobius"/>
    </source>
</evidence>
<keyword evidence="1" id="KW-0472">Membrane</keyword>